<dbReference type="PANTHER" id="PTHR10015">
    <property type="entry name" value="HEAT SHOCK TRANSCRIPTION FACTOR"/>
    <property type="match status" value="1"/>
</dbReference>
<dbReference type="GO" id="GO:0005634">
    <property type="term" value="C:nucleus"/>
    <property type="evidence" value="ECO:0007669"/>
    <property type="project" value="UniProtKB-SubCell"/>
</dbReference>
<evidence type="ECO:0000256" key="2">
    <source>
        <dbReference type="ARBA" id="ARBA00022553"/>
    </source>
</evidence>
<evidence type="ECO:0000313" key="13">
    <source>
        <dbReference type="Proteomes" id="UP001443914"/>
    </source>
</evidence>
<gene>
    <name evidence="12" type="ORF">RND81_06G216100</name>
</gene>
<dbReference type="SUPFAM" id="SSF46785">
    <property type="entry name" value="Winged helix' DNA-binding domain"/>
    <property type="match status" value="1"/>
</dbReference>
<keyword evidence="5" id="KW-0238">DNA-binding</keyword>
<evidence type="ECO:0000256" key="8">
    <source>
        <dbReference type="RuleBase" id="RU004020"/>
    </source>
</evidence>
<evidence type="ECO:0000259" key="11">
    <source>
        <dbReference type="PROSITE" id="PS00434"/>
    </source>
</evidence>
<feature type="region of interest" description="Disordered" evidence="10">
    <location>
        <begin position="1"/>
        <end position="25"/>
    </location>
</feature>
<feature type="compositionally biased region" description="Polar residues" evidence="10">
    <location>
        <begin position="239"/>
        <end position="251"/>
    </location>
</feature>
<keyword evidence="3" id="KW-0805">Transcription regulation</keyword>
<name>A0AAW1K963_SAPOF</name>
<dbReference type="AlphaFoldDB" id="A0AAW1K963"/>
<feature type="compositionally biased region" description="Polar residues" evidence="10">
    <location>
        <begin position="433"/>
        <end position="454"/>
    </location>
</feature>
<comment type="subcellular location">
    <subcellularLocation>
        <location evidence="1">Nucleus</location>
    </subcellularLocation>
</comment>
<dbReference type="GO" id="GO:0006357">
    <property type="term" value="P:regulation of transcription by RNA polymerase II"/>
    <property type="evidence" value="ECO:0007669"/>
    <property type="project" value="TreeGrafter"/>
</dbReference>
<keyword evidence="7" id="KW-0539">Nucleus</keyword>
<dbReference type="GO" id="GO:0003700">
    <property type="term" value="F:DNA-binding transcription factor activity"/>
    <property type="evidence" value="ECO:0007669"/>
    <property type="project" value="InterPro"/>
</dbReference>
<dbReference type="GO" id="GO:0034605">
    <property type="term" value="P:cellular response to heat"/>
    <property type="evidence" value="ECO:0007669"/>
    <property type="project" value="TreeGrafter"/>
</dbReference>
<evidence type="ECO:0000256" key="5">
    <source>
        <dbReference type="ARBA" id="ARBA00023125"/>
    </source>
</evidence>
<organism evidence="12 13">
    <name type="scientific">Saponaria officinalis</name>
    <name type="common">Common soapwort</name>
    <name type="synonym">Lychnis saponaria</name>
    <dbReference type="NCBI Taxonomy" id="3572"/>
    <lineage>
        <taxon>Eukaryota</taxon>
        <taxon>Viridiplantae</taxon>
        <taxon>Streptophyta</taxon>
        <taxon>Embryophyta</taxon>
        <taxon>Tracheophyta</taxon>
        <taxon>Spermatophyta</taxon>
        <taxon>Magnoliopsida</taxon>
        <taxon>eudicotyledons</taxon>
        <taxon>Gunneridae</taxon>
        <taxon>Pentapetalae</taxon>
        <taxon>Caryophyllales</taxon>
        <taxon>Caryophyllaceae</taxon>
        <taxon>Caryophylleae</taxon>
        <taxon>Saponaria</taxon>
    </lineage>
</organism>
<keyword evidence="2" id="KW-0597">Phosphoprotein</keyword>
<dbReference type="SMART" id="SM00415">
    <property type="entry name" value="HSF"/>
    <property type="match status" value="1"/>
</dbReference>
<evidence type="ECO:0000256" key="1">
    <source>
        <dbReference type="ARBA" id="ARBA00004123"/>
    </source>
</evidence>
<dbReference type="Pfam" id="PF00447">
    <property type="entry name" value="HSF_DNA-bind"/>
    <property type="match status" value="1"/>
</dbReference>
<keyword evidence="9" id="KW-0175">Coiled coil</keyword>
<dbReference type="InterPro" id="IPR036390">
    <property type="entry name" value="WH_DNA-bd_sf"/>
</dbReference>
<evidence type="ECO:0000256" key="10">
    <source>
        <dbReference type="SAM" id="MobiDB-lite"/>
    </source>
</evidence>
<keyword evidence="4" id="KW-0346">Stress response</keyword>
<comment type="similarity">
    <text evidence="8">Belongs to the HSF family.</text>
</comment>
<dbReference type="Proteomes" id="UP001443914">
    <property type="component" value="Unassembled WGS sequence"/>
</dbReference>
<dbReference type="EMBL" id="JBDFQZ010000006">
    <property type="protein sequence ID" value="KAK9716176.1"/>
    <property type="molecule type" value="Genomic_DNA"/>
</dbReference>
<evidence type="ECO:0000313" key="12">
    <source>
        <dbReference type="EMBL" id="KAK9716176.1"/>
    </source>
</evidence>
<dbReference type="FunFam" id="1.10.10.10:FF:000057">
    <property type="entry name" value="Heat shock transcription factor 1"/>
    <property type="match status" value="1"/>
</dbReference>
<feature type="domain" description="HSF-type DNA-binding" evidence="11">
    <location>
        <begin position="69"/>
        <end position="93"/>
    </location>
</feature>
<dbReference type="InterPro" id="IPR000232">
    <property type="entry name" value="HSF_DNA-bd"/>
</dbReference>
<evidence type="ECO:0000256" key="9">
    <source>
        <dbReference type="SAM" id="Coils"/>
    </source>
</evidence>
<feature type="region of interest" description="Disordered" evidence="10">
    <location>
        <begin position="424"/>
        <end position="460"/>
    </location>
</feature>
<dbReference type="EMBL" id="JBDFQZ010000006">
    <property type="protein sequence ID" value="KAK9716178.1"/>
    <property type="molecule type" value="Genomic_DNA"/>
</dbReference>
<reference evidence="12 13" key="1">
    <citation type="submission" date="2024-03" db="EMBL/GenBank/DDBJ databases">
        <title>WGS assembly of Saponaria officinalis var. Norfolk2.</title>
        <authorList>
            <person name="Jenkins J."/>
            <person name="Shu S."/>
            <person name="Grimwood J."/>
            <person name="Barry K."/>
            <person name="Goodstein D."/>
            <person name="Schmutz J."/>
            <person name="Leebens-Mack J."/>
            <person name="Osbourn A."/>
        </authorList>
    </citation>
    <scope>NUCLEOTIDE SEQUENCE [LARGE SCALE GENOMIC DNA]</scope>
    <source>
        <strain evidence="13">cv. Norfolk2</strain>
        <strain evidence="12">JIC</strain>
        <tissue evidence="12">Leaf</tissue>
    </source>
</reference>
<dbReference type="PANTHER" id="PTHR10015:SF436">
    <property type="entry name" value="HEAT STRESS TRANSCRIPTION FACTOR A-1D"/>
    <property type="match status" value="1"/>
</dbReference>
<proteinExistence type="inferred from homology"/>
<dbReference type="GO" id="GO:0000978">
    <property type="term" value="F:RNA polymerase II cis-regulatory region sequence-specific DNA binding"/>
    <property type="evidence" value="ECO:0007669"/>
    <property type="project" value="TreeGrafter"/>
</dbReference>
<evidence type="ECO:0000256" key="4">
    <source>
        <dbReference type="ARBA" id="ARBA00023016"/>
    </source>
</evidence>
<feature type="coiled-coil region" evidence="9">
    <location>
        <begin position="147"/>
        <end position="174"/>
    </location>
</feature>
<dbReference type="InterPro" id="IPR036388">
    <property type="entry name" value="WH-like_DNA-bd_sf"/>
</dbReference>
<feature type="compositionally biased region" description="Low complexity" evidence="10">
    <location>
        <begin position="123"/>
        <end position="136"/>
    </location>
</feature>
<evidence type="ECO:0000256" key="7">
    <source>
        <dbReference type="ARBA" id="ARBA00023242"/>
    </source>
</evidence>
<keyword evidence="13" id="KW-1185">Reference proteome</keyword>
<keyword evidence="6" id="KW-0804">Transcription</keyword>
<feature type="region of interest" description="Disordered" evidence="10">
    <location>
        <begin position="219"/>
        <end position="252"/>
    </location>
</feature>
<feature type="region of interest" description="Disordered" evidence="10">
    <location>
        <begin position="119"/>
        <end position="138"/>
    </location>
</feature>
<protein>
    <recommendedName>
        <fullName evidence="11">HSF-type DNA-binding domain-containing protein</fullName>
    </recommendedName>
</protein>
<evidence type="ECO:0000256" key="3">
    <source>
        <dbReference type="ARBA" id="ARBA00023015"/>
    </source>
</evidence>
<comment type="caution">
    <text evidence="12">The sequence shown here is derived from an EMBL/GenBank/DDBJ whole genome shotgun (WGS) entry which is preliminary data.</text>
</comment>
<accession>A0AAW1K963</accession>
<dbReference type="PRINTS" id="PR00056">
    <property type="entry name" value="HSFDOMAIN"/>
</dbReference>
<dbReference type="PROSITE" id="PS00434">
    <property type="entry name" value="HSF_DOMAIN"/>
    <property type="match status" value="1"/>
</dbReference>
<sequence length="460" mass="51439">MDSTSTVTTSDTNAPPTPTPVVNANSPPPFLCKTYDMVDDPATDSVVSWSVTNNSFIVWNPPEFARDLLPKYFKHSNFSSFVRQLNTYGFRKVDPDRWEFANEGFLRGQKHLLKTISRRKPAHGQGQQNQHQTHAQSSVGACVEVGKFGLEEEVERLKRDRNVLMQELVRLRQQQQTTDGQLQTLVQRLQGMEQRQQQMMSFLAKAVQSPGFLVQFVQQQSESNRRISETNKKRRLKQDGTSESQNSSHSEGQIVKYQPFGNDSVHSIADNFYIGDAASTSVDSDGSANRISEITLKEVPPTSGAANVTMTSETVSTPEFPEVSVGSMEAAPMVTVLEKDVIGPELSSIPDIIENSDDSHMVNYLATETGDDEFMDFDGTIPLDFDIKLSSDLDFTSWLDDSIWEQFCNRNKIHFDGNIAELPAPESLLEGQSPENGSDKSQNVEQLTEQMNHLNSEKKS</sequence>
<evidence type="ECO:0000256" key="6">
    <source>
        <dbReference type="ARBA" id="ARBA00023163"/>
    </source>
</evidence>
<dbReference type="Gene3D" id="1.10.10.10">
    <property type="entry name" value="Winged helix-like DNA-binding domain superfamily/Winged helix DNA-binding domain"/>
    <property type="match status" value="1"/>
</dbReference>